<name>A0A4V2Z3M5_9BACT</name>
<dbReference type="PANTHER" id="PTHR43798:SF33">
    <property type="entry name" value="HYDROLASE, PUTATIVE (AFU_ORTHOLOGUE AFUA_2G14860)-RELATED"/>
    <property type="match status" value="1"/>
</dbReference>
<comment type="caution">
    <text evidence="5">The sequence shown here is derived from an EMBL/GenBank/DDBJ whole genome shotgun (WGS) entry which is preliminary data.</text>
</comment>
<dbReference type="PANTHER" id="PTHR43798">
    <property type="entry name" value="MONOACYLGLYCEROL LIPASE"/>
    <property type="match status" value="1"/>
</dbReference>
<feature type="domain" description="AB hydrolase-1" evidence="4">
    <location>
        <begin position="80"/>
        <end position="330"/>
    </location>
</feature>
<dbReference type="Pfam" id="PF00561">
    <property type="entry name" value="Abhydrolase_1"/>
    <property type="match status" value="1"/>
</dbReference>
<reference evidence="5 6" key="1">
    <citation type="submission" date="2019-03" db="EMBL/GenBank/DDBJ databases">
        <title>Dyadobacter AR-3-6 sp. nov., isolated from arctic soil.</title>
        <authorList>
            <person name="Chaudhary D.K."/>
        </authorList>
    </citation>
    <scope>NUCLEOTIDE SEQUENCE [LARGE SCALE GENOMIC DNA]</scope>
    <source>
        <strain evidence="5 6">AR-3-6</strain>
    </source>
</reference>
<dbReference type="EMBL" id="SMFL01000007">
    <property type="protein sequence ID" value="TDE13218.1"/>
    <property type="molecule type" value="Genomic_DNA"/>
</dbReference>
<evidence type="ECO:0000313" key="5">
    <source>
        <dbReference type="EMBL" id="TDE13218.1"/>
    </source>
</evidence>
<sequence length="357" mass="40482">MKNLSTFAWSFIFIGSMTVFSCRSNIEMYDLRSASKMRNYLSDTSNKVRTGGVRIIPISTPKGNFKVWTKTVGHNEQIKVLLLGSGPGLSHEYLQCIESYFPEKAISFIYYDPLGSGSSDNPNDTTLWNLARYTDEIEQVRSALNLNQDNFYLFGHGWGGVLAMEYALKHQNNLKALILSNIVSSSKVYNSYARQLTSNRLPVQTTGKVDQKEAKPNNGNSKDQAQLTEFNSKHVCRIPPDQLQGPVKSFFNIQNDSINIFLGGPGSVQISRQLANWDRSADLARITVPTLTVGAKYDFMDPQHIKWMASQIQNGTFLYCANGSHLSMYDDQQAYMTGITDFIYKVYRKEHWEDIYF</sequence>
<dbReference type="SUPFAM" id="SSF53474">
    <property type="entry name" value="alpha/beta-Hydrolases"/>
    <property type="match status" value="1"/>
</dbReference>
<dbReference type="InterPro" id="IPR050266">
    <property type="entry name" value="AB_hydrolase_sf"/>
</dbReference>
<evidence type="ECO:0000313" key="6">
    <source>
        <dbReference type="Proteomes" id="UP000294850"/>
    </source>
</evidence>
<comment type="similarity">
    <text evidence="1">Belongs to the peptidase S33 family.</text>
</comment>
<dbReference type="Gene3D" id="3.40.50.1820">
    <property type="entry name" value="alpha/beta hydrolase"/>
    <property type="match status" value="1"/>
</dbReference>
<gene>
    <name evidence="5" type="ORF">E0F88_19385</name>
</gene>
<evidence type="ECO:0000256" key="3">
    <source>
        <dbReference type="SAM" id="MobiDB-lite"/>
    </source>
</evidence>
<evidence type="ECO:0000256" key="2">
    <source>
        <dbReference type="ARBA" id="ARBA00022801"/>
    </source>
</evidence>
<dbReference type="OrthoDB" id="9796770at2"/>
<feature type="region of interest" description="Disordered" evidence="3">
    <location>
        <begin position="203"/>
        <end position="224"/>
    </location>
</feature>
<dbReference type="GO" id="GO:0008233">
    <property type="term" value="F:peptidase activity"/>
    <property type="evidence" value="ECO:0007669"/>
    <property type="project" value="InterPro"/>
</dbReference>
<dbReference type="InterPro" id="IPR029058">
    <property type="entry name" value="AB_hydrolase_fold"/>
</dbReference>
<protein>
    <submittedName>
        <fullName evidence="5">Alpha/beta fold hydrolase</fullName>
    </submittedName>
</protein>
<keyword evidence="6" id="KW-1185">Reference proteome</keyword>
<keyword evidence="2 5" id="KW-0378">Hydrolase</keyword>
<dbReference type="InterPro" id="IPR000073">
    <property type="entry name" value="AB_hydrolase_1"/>
</dbReference>
<evidence type="ECO:0000259" key="4">
    <source>
        <dbReference type="Pfam" id="PF00561"/>
    </source>
</evidence>
<dbReference type="PRINTS" id="PR00793">
    <property type="entry name" value="PROAMNOPTASE"/>
</dbReference>
<accession>A0A4V2Z3M5</accession>
<dbReference type="RefSeq" id="WP_131959939.1">
    <property type="nucleotide sequence ID" value="NZ_SMFL01000007.1"/>
</dbReference>
<dbReference type="InterPro" id="IPR002410">
    <property type="entry name" value="Peptidase_S33"/>
</dbReference>
<dbReference type="InterPro" id="IPR005945">
    <property type="entry name" value="Pro_imino_pep"/>
</dbReference>
<dbReference type="GO" id="GO:0006508">
    <property type="term" value="P:proteolysis"/>
    <property type="evidence" value="ECO:0007669"/>
    <property type="project" value="InterPro"/>
</dbReference>
<proteinExistence type="inferred from homology"/>
<dbReference type="Proteomes" id="UP000294850">
    <property type="component" value="Unassembled WGS sequence"/>
</dbReference>
<evidence type="ECO:0000256" key="1">
    <source>
        <dbReference type="ARBA" id="ARBA00010088"/>
    </source>
</evidence>
<dbReference type="GO" id="GO:0016020">
    <property type="term" value="C:membrane"/>
    <property type="evidence" value="ECO:0007669"/>
    <property type="project" value="TreeGrafter"/>
</dbReference>
<dbReference type="PROSITE" id="PS51257">
    <property type="entry name" value="PROKAR_LIPOPROTEIN"/>
    <property type="match status" value="1"/>
</dbReference>
<dbReference type="NCBIfam" id="TIGR01250">
    <property type="entry name" value="pro_imino_pep_2"/>
    <property type="match status" value="1"/>
</dbReference>
<dbReference type="AlphaFoldDB" id="A0A4V2Z3M5"/>
<organism evidence="5 6">
    <name type="scientific">Dyadobacter psychrotolerans</name>
    <dbReference type="NCBI Taxonomy" id="2541721"/>
    <lineage>
        <taxon>Bacteria</taxon>
        <taxon>Pseudomonadati</taxon>
        <taxon>Bacteroidota</taxon>
        <taxon>Cytophagia</taxon>
        <taxon>Cytophagales</taxon>
        <taxon>Spirosomataceae</taxon>
        <taxon>Dyadobacter</taxon>
    </lineage>
</organism>